<evidence type="ECO:0000256" key="3">
    <source>
        <dbReference type="ARBA" id="ARBA00012438"/>
    </source>
</evidence>
<dbReference type="InterPro" id="IPR004358">
    <property type="entry name" value="Sig_transdc_His_kin-like_C"/>
</dbReference>
<feature type="domain" description="Histidine kinase" evidence="12">
    <location>
        <begin position="199"/>
        <end position="401"/>
    </location>
</feature>
<keyword evidence="7 13" id="KW-0418">Kinase</keyword>
<dbReference type="InterPro" id="IPR003661">
    <property type="entry name" value="HisK_dim/P_dom"/>
</dbReference>
<keyword evidence="4" id="KW-0597">Phosphoprotein</keyword>
<dbReference type="RefSeq" id="WP_197005800.1">
    <property type="nucleotide sequence ID" value="NZ_BONS01000012.1"/>
</dbReference>
<evidence type="ECO:0000256" key="5">
    <source>
        <dbReference type="ARBA" id="ARBA00022679"/>
    </source>
</evidence>
<feature type="transmembrane region" description="Helical" evidence="11">
    <location>
        <begin position="6"/>
        <end position="28"/>
    </location>
</feature>
<dbReference type="FunFam" id="1.10.287.130:FF:000001">
    <property type="entry name" value="Two-component sensor histidine kinase"/>
    <property type="match status" value="1"/>
</dbReference>
<comment type="catalytic activity">
    <reaction evidence="1">
        <text>ATP + protein L-histidine = ADP + protein N-phospho-L-histidine.</text>
        <dbReference type="EC" id="2.7.13.3"/>
    </reaction>
</comment>
<dbReference type="PANTHER" id="PTHR45436">
    <property type="entry name" value="SENSOR HISTIDINE KINASE YKOH"/>
    <property type="match status" value="1"/>
</dbReference>
<evidence type="ECO:0000313" key="14">
    <source>
        <dbReference type="Proteomes" id="UP000622552"/>
    </source>
</evidence>
<evidence type="ECO:0000256" key="7">
    <source>
        <dbReference type="ARBA" id="ARBA00022777"/>
    </source>
</evidence>
<gene>
    <name evidence="13" type="ORF">IW245_005306</name>
</gene>
<dbReference type="SMART" id="SM00387">
    <property type="entry name" value="HATPase_c"/>
    <property type="match status" value="1"/>
</dbReference>
<evidence type="ECO:0000259" key="12">
    <source>
        <dbReference type="PROSITE" id="PS50109"/>
    </source>
</evidence>
<evidence type="ECO:0000256" key="11">
    <source>
        <dbReference type="SAM" id="Phobius"/>
    </source>
</evidence>
<dbReference type="PANTHER" id="PTHR45436:SF5">
    <property type="entry name" value="SENSOR HISTIDINE KINASE TRCS"/>
    <property type="match status" value="1"/>
</dbReference>
<dbReference type="CDD" id="cd00075">
    <property type="entry name" value="HATPase"/>
    <property type="match status" value="1"/>
</dbReference>
<dbReference type="Pfam" id="PF00512">
    <property type="entry name" value="HisKA"/>
    <property type="match status" value="1"/>
</dbReference>
<accession>A0A8J7KYB4</accession>
<dbReference type="Gene3D" id="3.30.565.10">
    <property type="entry name" value="Histidine kinase-like ATPase, C-terminal domain"/>
    <property type="match status" value="1"/>
</dbReference>
<dbReference type="SUPFAM" id="SSF47384">
    <property type="entry name" value="Homodimeric domain of signal transducing histidine kinase"/>
    <property type="match status" value="1"/>
</dbReference>
<dbReference type="GO" id="GO:0000155">
    <property type="term" value="F:phosphorelay sensor kinase activity"/>
    <property type="evidence" value="ECO:0007669"/>
    <property type="project" value="InterPro"/>
</dbReference>
<comment type="subcellular location">
    <subcellularLocation>
        <location evidence="2">Cell membrane</location>
    </subcellularLocation>
</comment>
<protein>
    <recommendedName>
        <fullName evidence="3">histidine kinase</fullName>
        <ecNumber evidence="3">2.7.13.3</ecNumber>
    </recommendedName>
</protein>
<evidence type="ECO:0000256" key="10">
    <source>
        <dbReference type="ARBA" id="ARBA00023136"/>
    </source>
</evidence>
<dbReference type="AlphaFoldDB" id="A0A8J7KYB4"/>
<name>A0A8J7KYB4_9ACTN</name>
<dbReference type="Proteomes" id="UP000622552">
    <property type="component" value="Unassembled WGS sequence"/>
</dbReference>
<dbReference type="Gene3D" id="1.10.287.130">
    <property type="match status" value="1"/>
</dbReference>
<dbReference type="Pfam" id="PF02518">
    <property type="entry name" value="HATPase_c"/>
    <property type="match status" value="1"/>
</dbReference>
<evidence type="ECO:0000256" key="9">
    <source>
        <dbReference type="ARBA" id="ARBA00023012"/>
    </source>
</evidence>
<comment type="caution">
    <text evidence="13">The sequence shown here is derived from an EMBL/GenBank/DDBJ whole genome shotgun (WGS) entry which is preliminary data.</text>
</comment>
<keyword evidence="9" id="KW-0902">Two-component regulatory system</keyword>
<keyword evidence="5 13" id="KW-0808">Transferase</keyword>
<organism evidence="13 14">
    <name type="scientific">Longispora fulva</name>
    <dbReference type="NCBI Taxonomy" id="619741"/>
    <lineage>
        <taxon>Bacteria</taxon>
        <taxon>Bacillati</taxon>
        <taxon>Actinomycetota</taxon>
        <taxon>Actinomycetes</taxon>
        <taxon>Micromonosporales</taxon>
        <taxon>Micromonosporaceae</taxon>
        <taxon>Longispora</taxon>
    </lineage>
</organism>
<dbReference type="InterPro" id="IPR005467">
    <property type="entry name" value="His_kinase_dom"/>
</dbReference>
<sequence>MRRAPLWLRLVAGVLALVSATLLITGFAGTRLLRHYLMAQTEKRLVATAERVRHFPRTSTSTSRPSGRQELPSDYVVQSYAADGTLTLTLDSGDQAPPKVRPGPLDRPYVDGDWLVVRVDQREGGYLAVGTRLTGVDDTVDRLATINLGVAAVALLALGVACWGLARTLGRIEAALLSREASEQAAVSAAEQMRRFVGEASHELRTPVTTIRGYADVFRQQRASLELADADRIIDRISAQAVRMSGLVDDLLLLAQLDQHRPLAAERVDLLDVAADVVLDDLTDRVTLTGESSSVVGDPVRLRQAVGNLVDNALRHTAGPVSVVVGPGVVDVVDEGPGIPAEHADRIFERFYRVGSTRAAASSGAGLGLAIVAAIAAAHGGAVALEASDSGAHFRLTLPGA</sequence>
<evidence type="ECO:0000256" key="8">
    <source>
        <dbReference type="ARBA" id="ARBA00022989"/>
    </source>
</evidence>
<keyword evidence="6 11" id="KW-0812">Transmembrane</keyword>
<dbReference type="PROSITE" id="PS50109">
    <property type="entry name" value="HIS_KIN"/>
    <property type="match status" value="1"/>
</dbReference>
<dbReference type="CDD" id="cd00082">
    <property type="entry name" value="HisKA"/>
    <property type="match status" value="1"/>
</dbReference>
<evidence type="ECO:0000313" key="13">
    <source>
        <dbReference type="EMBL" id="MBG6139112.1"/>
    </source>
</evidence>
<dbReference type="InterPro" id="IPR003594">
    <property type="entry name" value="HATPase_dom"/>
</dbReference>
<evidence type="ECO:0000256" key="6">
    <source>
        <dbReference type="ARBA" id="ARBA00022692"/>
    </source>
</evidence>
<dbReference type="PRINTS" id="PR00344">
    <property type="entry name" value="BCTRLSENSOR"/>
</dbReference>
<keyword evidence="8 11" id="KW-1133">Transmembrane helix</keyword>
<dbReference type="SMART" id="SM00388">
    <property type="entry name" value="HisKA"/>
    <property type="match status" value="1"/>
</dbReference>
<dbReference type="EMBL" id="JADOUF010000001">
    <property type="protein sequence ID" value="MBG6139112.1"/>
    <property type="molecule type" value="Genomic_DNA"/>
</dbReference>
<dbReference type="GO" id="GO:0005886">
    <property type="term" value="C:plasma membrane"/>
    <property type="evidence" value="ECO:0007669"/>
    <property type="project" value="UniProtKB-SubCell"/>
</dbReference>
<dbReference type="InterPro" id="IPR036097">
    <property type="entry name" value="HisK_dim/P_sf"/>
</dbReference>
<dbReference type="EC" id="2.7.13.3" evidence="3"/>
<evidence type="ECO:0000256" key="2">
    <source>
        <dbReference type="ARBA" id="ARBA00004236"/>
    </source>
</evidence>
<keyword evidence="14" id="KW-1185">Reference proteome</keyword>
<dbReference type="InterPro" id="IPR036890">
    <property type="entry name" value="HATPase_C_sf"/>
</dbReference>
<keyword evidence="10 11" id="KW-0472">Membrane</keyword>
<dbReference type="InterPro" id="IPR050428">
    <property type="entry name" value="TCS_sensor_his_kinase"/>
</dbReference>
<feature type="transmembrane region" description="Helical" evidence="11">
    <location>
        <begin position="146"/>
        <end position="166"/>
    </location>
</feature>
<evidence type="ECO:0000256" key="4">
    <source>
        <dbReference type="ARBA" id="ARBA00022553"/>
    </source>
</evidence>
<evidence type="ECO:0000256" key="1">
    <source>
        <dbReference type="ARBA" id="ARBA00000085"/>
    </source>
</evidence>
<dbReference type="SUPFAM" id="SSF55874">
    <property type="entry name" value="ATPase domain of HSP90 chaperone/DNA topoisomerase II/histidine kinase"/>
    <property type="match status" value="1"/>
</dbReference>
<reference evidence="13" key="1">
    <citation type="submission" date="2020-11" db="EMBL/GenBank/DDBJ databases">
        <title>Sequencing the genomes of 1000 actinobacteria strains.</title>
        <authorList>
            <person name="Klenk H.-P."/>
        </authorList>
    </citation>
    <scope>NUCLEOTIDE SEQUENCE</scope>
    <source>
        <strain evidence="13">DSM 45356</strain>
    </source>
</reference>
<proteinExistence type="predicted"/>